<dbReference type="InterPro" id="IPR011765">
    <property type="entry name" value="Pept_M16_N"/>
</dbReference>
<dbReference type="RefSeq" id="WP_166929792.1">
    <property type="nucleotide sequence ID" value="NZ_BAAADD010000004.1"/>
</dbReference>
<dbReference type="InterPro" id="IPR007863">
    <property type="entry name" value="Peptidase_M16_C"/>
</dbReference>
<evidence type="ECO:0000256" key="6">
    <source>
        <dbReference type="SAM" id="SignalP"/>
    </source>
</evidence>
<keyword evidence="6" id="KW-0732">Signal</keyword>
<evidence type="ECO:0000256" key="2">
    <source>
        <dbReference type="ARBA" id="ARBA00022670"/>
    </source>
</evidence>
<evidence type="ECO:0000256" key="4">
    <source>
        <dbReference type="ARBA" id="ARBA00022833"/>
    </source>
</evidence>
<keyword evidence="4" id="KW-0862">Zinc</keyword>
<keyword evidence="10" id="KW-1185">Reference proteome</keyword>
<dbReference type="EMBL" id="BAAADD010000004">
    <property type="protein sequence ID" value="GAA0568867.1"/>
    <property type="molecule type" value="Genomic_DNA"/>
</dbReference>
<evidence type="ECO:0000313" key="10">
    <source>
        <dbReference type="Proteomes" id="UP001499951"/>
    </source>
</evidence>
<feature type="chain" id="PRO_5045311503" evidence="6">
    <location>
        <begin position="29"/>
        <end position="456"/>
    </location>
</feature>
<feature type="domain" description="Peptidase M16 C-terminal" evidence="8">
    <location>
        <begin position="207"/>
        <end position="389"/>
    </location>
</feature>
<comment type="caution">
    <text evidence="9">The sequence shown here is derived from an EMBL/GenBank/DDBJ whole genome shotgun (WGS) entry which is preliminary data.</text>
</comment>
<sequence length="456" mass="49920">MRSAKYSRRSVWTGLLALPLLGVPTAGAKGPVAAKTASSGKTFQFVLQNGLQVVVVPDRRAPVVTQMVVYKVGAVDDPPGISGLAHFFEHMMFRGTRAVTGGGFSQTIARNGGDDNAFTTHDYTVFHEQISRDKLRLIAHLEADRMINLDLSESAVMAERDVVAEERRLRVDSDPQALVLEQAQAALYLSHPYGRPVIGWPDEIRRIGRAEAENFYRRHYAPNNAILIVAGDVTADEVRQVAESEFGPLPARDLVARVDYAQPRRMGESRIVVNRKDAKVPLLLRLYRVASYAEGAPGEAEALEVFARLLGGDATSALYRRLVVERRIATDASASYDGYARDNGQFSISVTPRPGVSLDALERGVDEVIGFYAHHQPSKPELLRAKAQLVAGAAFTRDSQFEMASAYARALAVGLTGYDVQQWPVRIQGVKPKALQDAAAEGLNRNEAVTAYLLPR</sequence>
<dbReference type="InterPro" id="IPR011249">
    <property type="entry name" value="Metalloenz_LuxS/M16"/>
</dbReference>
<dbReference type="Proteomes" id="UP001499951">
    <property type="component" value="Unassembled WGS sequence"/>
</dbReference>
<evidence type="ECO:0000259" key="8">
    <source>
        <dbReference type="Pfam" id="PF05193"/>
    </source>
</evidence>
<accession>A0ABN1ELH6</accession>
<dbReference type="Pfam" id="PF00675">
    <property type="entry name" value="Peptidase_M16"/>
    <property type="match status" value="1"/>
</dbReference>
<dbReference type="Gene3D" id="3.30.830.10">
    <property type="entry name" value="Metalloenzyme, LuxS/M16 peptidase-like"/>
    <property type="match status" value="2"/>
</dbReference>
<keyword evidence="3" id="KW-0378">Hydrolase</keyword>
<dbReference type="Pfam" id="PF05193">
    <property type="entry name" value="Peptidase_M16_C"/>
    <property type="match status" value="1"/>
</dbReference>
<evidence type="ECO:0000256" key="3">
    <source>
        <dbReference type="ARBA" id="ARBA00022801"/>
    </source>
</evidence>
<proteinExistence type="inferred from homology"/>
<name>A0ABN1ELH6_9PROT</name>
<reference evidence="9 10" key="1">
    <citation type="journal article" date="2019" name="Int. J. Syst. Evol. Microbiol.">
        <title>The Global Catalogue of Microorganisms (GCM) 10K type strain sequencing project: providing services to taxonomists for standard genome sequencing and annotation.</title>
        <authorList>
            <consortium name="The Broad Institute Genomics Platform"/>
            <consortium name="The Broad Institute Genome Sequencing Center for Infectious Disease"/>
            <person name="Wu L."/>
            <person name="Ma J."/>
        </authorList>
    </citation>
    <scope>NUCLEOTIDE SEQUENCE [LARGE SCALE GENOMIC DNA]</scope>
    <source>
        <strain evidence="9 10">JCM 15089</strain>
    </source>
</reference>
<feature type="signal peptide" evidence="6">
    <location>
        <begin position="1"/>
        <end position="28"/>
    </location>
</feature>
<feature type="domain" description="Peptidase M16 N-terminal" evidence="7">
    <location>
        <begin position="54"/>
        <end position="198"/>
    </location>
</feature>
<dbReference type="PANTHER" id="PTHR43690">
    <property type="entry name" value="NARDILYSIN"/>
    <property type="match status" value="1"/>
</dbReference>
<organism evidence="9 10">
    <name type="scientific">Rhizomicrobium electricum</name>
    <dbReference type="NCBI Taxonomy" id="480070"/>
    <lineage>
        <taxon>Bacteria</taxon>
        <taxon>Pseudomonadati</taxon>
        <taxon>Pseudomonadota</taxon>
        <taxon>Alphaproteobacteria</taxon>
        <taxon>Micropepsales</taxon>
        <taxon>Micropepsaceae</taxon>
        <taxon>Rhizomicrobium</taxon>
    </lineage>
</organism>
<keyword evidence="5" id="KW-0482">Metalloprotease</keyword>
<evidence type="ECO:0000256" key="1">
    <source>
        <dbReference type="ARBA" id="ARBA00007261"/>
    </source>
</evidence>
<protein>
    <submittedName>
        <fullName evidence="9">Pitrilysin family protein</fullName>
    </submittedName>
</protein>
<keyword evidence="2" id="KW-0645">Protease</keyword>
<evidence type="ECO:0000256" key="5">
    <source>
        <dbReference type="ARBA" id="ARBA00023049"/>
    </source>
</evidence>
<evidence type="ECO:0000259" key="7">
    <source>
        <dbReference type="Pfam" id="PF00675"/>
    </source>
</evidence>
<gene>
    <name evidence="9" type="ORF">GCM10008942_16880</name>
</gene>
<dbReference type="InterPro" id="IPR050626">
    <property type="entry name" value="Peptidase_M16"/>
</dbReference>
<comment type="similarity">
    <text evidence="1">Belongs to the peptidase M16 family.</text>
</comment>
<dbReference type="PANTHER" id="PTHR43690:SF17">
    <property type="entry name" value="PROTEIN YHJJ"/>
    <property type="match status" value="1"/>
</dbReference>
<dbReference type="SUPFAM" id="SSF63411">
    <property type="entry name" value="LuxS/MPP-like metallohydrolase"/>
    <property type="match status" value="2"/>
</dbReference>
<evidence type="ECO:0000313" key="9">
    <source>
        <dbReference type="EMBL" id="GAA0568867.1"/>
    </source>
</evidence>